<dbReference type="InterPro" id="IPR031569">
    <property type="entry name" value="ApeC"/>
</dbReference>
<feature type="compositionally biased region" description="Low complexity" evidence="1">
    <location>
        <begin position="344"/>
        <end position="361"/>
    </location>
</feature>
<dbReference type="PANTHER" id="PTHR19324">
    <property type="entry name" value="PERFORIN-LIKE PROTEIN 1"/>
    <property type="match status" value="1"/>
</dbReference>
<protein>
    <submittedName>
        <fullName evidence="4">Apextrin-like protein 1</fullName>
    </submittedName>
</protein>
<gene>
    <name evidence="4" type="ORF">ElyMa_000087500</name>
</gene>
<dbReference type="Proteomes" id="UP000762676">
    <property type="component" value="Unassembled WGS sequence"/>
</dbReference>
<name>A0AAV4EIB4_9GAST</name>
<evidence type="ECO:0000259" key="3">
    <source>
        <dbReference type="Pfam" id="PF16977"/>
    </source>
</evidence>
<evidence type="ECO:0000313" key="4">
    <source>
        <dbReference type="EMBL" id="GFR60747.1"/>
    </source>
</evidence>
<feature type="chain" id="PRO_5043562438" evidence="2">
    <location>
        <begin position="21"/>
        <end position="518"/>
    </location>
</feature>
<evidence type="ECO:0000256" key="1">
    <source>
        <dbReference type="SAM" id="MobiDB-lite"/>
    </source>
</evidence>
<comment type="caution">
    <text evidence="4">The sequence shown here is derived from an EMBL/GenBank/DDBJ whole genome shotgun (WGS) entry which is preliminary data.</text>
</comment>
<organism evidence="4 5">
    <name type="scientific">Elysia marginata</name>
    <dbReference type="NCBI Taxonomy" id="1093978"/>
    <lineage>
        <taxon>Eukaryota</taxon>
        <taxon>Metazoa</taxon>
        <taxon>Spiralia</taxon>
        <taxon>Lophotrochozoa</taxon>
        <taxon>Mollusca</taxon>
        <taxon>Gastropoda</taxon>
        <taxon>Heterobranchia</taxon>
        <taxon>Euthyneura</taxon>
        <taxon>Panpulmonata</taxon>
        <taxon>Sacoglossa</taxon>
        <taxon>Placobranchoidea</taxon>
        <taxon>Plakobranchidae</taxon>
        <taxon>Elysia</taxon>
    </lineage>
</organism>
<dbReference type="Pfam" id="PF16977">
    <property type="entry name" value="ApeC"/>
    <property type="match status" value="1"/>
</dbReference>
<feature type="signal peptide" evidence="2">
    <location>
        <begin position="1"/>
        <end position="20"/>
    </location>
</feature>
<sequence length="518" mass="57889">MVLYQVSVLASLLVLHWGLAVPIQDVSDPSMPFQLTVSPGLVNRYTTEEMSLRCGRNPSVPTKLAEIFRIRIAKQSPSGWDLVAEQRDNVDRPTVVGNVTASARLKGNISDVFLKISCDVKGQDCFGVFKCNVMGFDTDDDARAEKSSTLKVYKFKNFMHHLISVSEDTEDKMLEIENFTDTAIARLNNGFQRLAKSVQTNQSTFDSRLDSLKARMTQQEISIDTEISEIKERLTEKEEALCTNQSVVETRLSKIETLQSDLEKFLGNFVAATRTNQSLDEHRFDRIESNQVSHEDRLAKLESMLESLSYWPAGHYALLRPKSGCPTGPAFSGDTQSYLKLHAESQSSSSQGSSHSSAFSGNTKSTVDSKDFVTLEFCEVTIEFNTARWPQGSFCVHKLLDQSCPAGFTDGHVYFDTEDTDDSTEVRTNAAAGTKLYFCCQNATSAYVPIQLPTHSPFLLYRFGGVCQAVQGMSVSQEYVQINTEDDSNNDYLRDWHPDIDQPGPSAIKLNLCYYKNL</sequence>
<evidence type="ECO:0000313" key="5">
    <source>
        <dbReference type="Proteomes" id="UP000762676"/>
    </source>
</evidence>
<feature type="domain" description="Apextrin C-terminal" evidence="3">
    <location>
        <begin position="311"/>
        <end position="515"/>
    </location>
</feature>
<reference evidence="4 5" key="1">
    <citation type="journal article" date="2021" name="Elife">
        <title>Chloroplast acquisition without the gene transfer in kleptoplastic sea slugs, Plakobranchus ocellatus.</title>
        <authorList>
            <person name="Maeda T."/>
            <person name="Takahashi S."/>
            <person name="Yoshida T."/>
            <person name="Shimamura S."/>
            <person name="Takaki Y."/>
            <person name="Nagai Y."/>
            <person name="Toyoda A."/>
            <person name="Suzuki Y."/>
            <person name="Arimoto A."/>
            <person name="Ishii H."/>
            <person name="Satoh N."/>
            <person name="Nishiyama T."/>
            <person name="Hasebe M."/>
            <person name="Maruyama T."/>
            <person name="Minagawa J."/>
            <person name="Obokata J."/>
            <person name="Shigenobu S."/>
        </authorList>
    </citation>
    <scope>NUCLEOTIDE SEQUENCE [LARGE SCALE GENOMIC DNA]</scope>
</reference>
<dbReference type="AlphaFoldDB" id="A0AAV4EIB4"/>
<keyword evidence="2" id="KW-0732">Signal</keyword>
<feature type="region of interest" description="Disordered" evidence="1">
    <location>
        <begin position="342"/>
        <end position="365"/>
    </location>
</feature>
<dbReference type="PANTHER" id="PTHR19324:SF33">
    <property type="entry name" value="MUCIN-5AC"/>
    <property type="match status" value="1"/>
</dbReference>
<evidence type="ECO:0000256" key="2">
    <source>
        <dbReference type="SAM" id="SignalP"/>
    </source>
</evidence>
<proteinExistence type="predicted"/>
<keyword evidence="5" id="KW-1185">Reference proteome</keyword>
<accession>A0AAV4EIB4</accession>
<dbReference type="EMBL" id="BMAT01000151">
    <property type="protein sequence ID" value="GFR60747.1"/>
    <property type="molecule type" value="Genomic_DNA"/>
</dbReference>